<comment type="caution">
    <text evidence="1">The sequence shown here is derived from an EMBL/GenBank/DDBJ whole genome shotgun (WGS) entry which is preliminary data.</text>
</comment>
<proteinExistence type="predicted"/>
<dbReference type="AlphaFoldDB" id="A0A4Q7V9M3"/>
<gene>
    <name evidence="1" type="ORF">EV670_3552</name>
</gene>
<accession>A0A4Q7V9M3</accession>
<protein>
    <recommendedName>
        <fullName evidence="3">Extradiol ring-cleavage dioxygenase class III enzyme subunit B domain-containing protein</fullName>
    </recommendedName>
</protein>
<dbReference type="EMBL" id="SHKP01000009">
    <property type="protein sequence ID" value="RZT92574.1"/>
    <property type="molecule type" value="Genomic_DNA"/>
</dbReference>
<evidence type="ECO:0000313" key="1">
    <source>
        <dbReference type="EMBL" id="RZT92574.1"/>
    </source>
</evidence>
<sequence length="63" mass="6990">MAEILGLGITHYPPLCLPDSEMSGILRWTLDDPAIPTEAKEPARWPAVVKARGIRRPLDQGRL</sequence>
<dbReference type="OrthoDB" id="8673673at2"/>
<name>A0A4Q7V9M3_9BURK</name>
<evidence type="ECO:0000313" key="2">
    <source>
        <dbReference type="Proteomes" id="UP000293671"/>
    </source>
</evidence>
<dbReference type="Proteomes" id="UP000293671">
    <property type="component" value="Unassembled WGS sequence"/>
</dbReference>
<dbReference type="RefSeq" id="WP_130434636.1">
    <property type="nucleotide sequence ID" value="NZ_SHKP01000009.1"/>
</dbReference>
<reference evidence="1 2" key="1">
    <citation type="submission" date="2019-02" db="EMBL/GenBank/DDBJ databases">
        <title>Genomic Encyclopedia of Type Strains, Phase IV (KMG-IV): sequencing the most valuable type-strain genomes for metagenomic binning, comparative biology and taxonomic classification.</title>
        <authorList>
            <person name="Goeker M."/>
        </authorList>
    </citation>
    <scope>NUCLEOTIDE SEQUENCE [LARGE SCALE GENOMIC DNA]</scope>
    <source>
        <strain evidence="1 2">DSM 19570</strain>
    </source>
</reference>
<organism evidence="1 2">
    <name type="scientific">Rivibacter subsaxonicus</name>
    <dbReference type="NCBI Taxonomy" id="457575"/>
    <lineage>
        <taxon>Bacteria</taxon>
        <taxon>Pseudomonadati</taxon>
        <taxon>Pseudomonadota</taxon>
        <taxon>Betaproteobacteria</taxon>
        <taxon>Burkholderiales</taxon>
        <taxon>Rivibacter</taxon>
    </lineage>
</organism>
<keyword evidence="2" id="KW-1185">Reference proteome</keyword>
<evidence type="ECO:0008006" key="3">
    <source>
        <dbReference type="Google" id="ProtNLM"/>
    </source>
</evidence>